<evidence type="ECO:0000313" key="3">
    <source>
        <dbReference type="Proteomes" id="UP000271162"/>
    </source>
</evidence>
<dbReference type="EMBL" id="UYSL01024543">
    <property type="protein sequence ID" value="VDL83574.1"/>
    <property type="molecule type" value="Genomic_DNA"/>
</dbReference>
<dbReference type="OMA" id="NTSEVCI"/>
<evidence type="ECO:0000313" key="4">
    <source>
        <dbReference type="WBParaSite" id="NBR_0001983701-mRNA-1"/>
    </source>
</evidence>
<organism evidence="4">
    <name type="scientific">Nippostrongylus brasiliensis</name>
    <name type="common">Rat hookworm</name>
    <dbReference type="NCBI Taxonomy" id="27835"/>
    <lineage>
        <taxon>Eukaryota</taxon>
        <taxon>Metazoa</taxon>
        <taxon>Ecdysozoa</taxon>
        <taxon>Nematoda</taxon>
        <taxon>Chromadorea</taxon>
        <taxon>Rhabditida</taxon>
        <taxon>Rhabditina</taxon>
        <taxon>Rhabditomorpha</taxon>
        <taxon>Strongyloidea</taxon>
        <taxon>Heligmosomidae</taxon>
        <taxon>Nippostrongylus</taxon>
    </lineage>
</organism>
<dbReference type="PANTHER" id="PTHR31063:SF4">
    <property type="entry name" value="IBR DOMAIN-CONTAINING PROTEIN"/>
    <property type="match status" value="1"/>
</dbReference>
<accession>A0A0N4YRG5</accession>
<reference evidence="2 3" key="2">
    <citation type="submission" date="2018-11" db="EMBL/GenBank/DDBJ databases">
        <authorList>
            <consortium name="Pathogen Informatics"/>
        </authorList>
    </citation>
    <scope>NUCLEOTIDE SEQUENCE [LARGE SCALE GENOMIC DNA]</scope>
</reference>
<protein>
    <submittedName>
        <fullName evidence="4">DNA repair and recombination protein RAD26</fullName>
    </submittedName>
</protein>
<sequence>MSTIELEENLGDPLDVFHLAKDQKRSRSGRHSKNCLLLQKLPDRAVVFKTLHDPADTLSKREKKRLQKASSSSSLDLDVQYSLNKQQRWKTINVQSLLDSQSEFEPEALVVNGVITPSYLNDHQSLKVKDMFAKDGDVITKISSKGKGHKLRHFEMALRERREIEKDEAQPARILYNVVTPNPASTVPSRKTRNNMRGARTTKSRQIDYSSDAAANESDSEVEEASISTSAPR</sequence>
<dbReference type="Proteomes" id="UP000271162">
    <property type="component" value="Unassembled WGS sequence"/>
</dbReference>
<proteinExistence type="predicted"/>
<name>A0A0N4YRG5_NIPBR</name>
<gene>
    <name evidence="2" type="ORF">NBR_LOCUS19838</name>
</gene>
<keyword evidence="3" id="KW-1185">Reference proteome</keyword>
<dbReference type="WBParaSite" id="NBR_0001983701-mRNA-1">
    <property type="protein sequence ID" value="NBR_0001983701-mRNA-1"/>
    <property type="gene ID" value="NBR_0001983701"/>
</dbReference>
<evidence type="ECO:0000256" key="1">
    <source>
        <dbReference type="SAM" id="MobiDB-lite"/>
    </source>
</evidence>
<dbReference type="AlphaFoldDB" id="A0A0N4YRG5"/>
<evidence type="ECO:0000313" key="2">
    <source>
        <dbReference type="EMBL" id="VDL83574.1"/>
    </source>
</evidence>
<dbReference type="PANTHER" id="PTHR31063">
    <property type="entry name" value="PROTEIN CBG08668"/>
    <property type="match status" value="1"/>
</dbReference>
<reference evidence="4" key="1">
    <citation type="submission" date="2017-02" db="UniProtKB">
        <authorList>
            <consortium name="WormBaseParasite"/>
        </authorList>
    </citation>
    <scope>IDENTIFICATION</scope>
</reference>
<feature type="region of interest" description="Disordered" evidence="1">
    <location>
        <begin position="181"/>
        <end position="233"/>
    </location>
</feature>